<dbReference type="PANTHER" id="PTHR30543:SF21">
    <property type="entry name" value="NAD(P)H-DEPENDENT FMN REDUCTASE LOT6"/>
    <property type="match status" value="1"/>
</dbReference>
<dbReference type="Gene3D" id="3.40.50.360">
    <property type="match status" value="1"/>
</dbReference>
<name>A0AAV2PU05_MEGNR</name>
<dbReference type="SUPFAM" id="SSF52218">
    <property type="entry name" value="Flavoproteins"/>
    <property type="match status" value="1"/>
</dbReference>
<dbReference type="Proteomes" id="UP001497623">
    <property type="component" value="Unassembled WGS sequence"/>
</dbReference>
<feature type="domain" description="NADPH-dependent FMN reductase-like" evidence="1">
    <location>
        <begin position="5"/>
        <end position="152"/>
    </location>
</feature>
<dbReference type="InterPro" id="IPR029039">
    <property type="entry name" value="Flavoprotein-like_sf"/>
</dbReference>
<evidence type="ECO:0000313" key="3">
    <source>
        <dbReference type="Proteomes" id="UP001497623"/>
    </source>
</evidence>
<evidence type="ECO:0000313" key="2">
    <source>
        <dbReference type="EMBL" id="CAL4063305.1"/>
    </source>
</evidence>
<accession>A0AAV2PU05</accession>
<dbReference type="GO" id="GO:0016491">
    <property type="term" value="F:oxidoreductase activity"/>
    <property type="evidence" value="ECO:0007669"/>
    <property type="project" value="InterPro"/>
</dbReference>
<dbReference type="AlphaFoldDB" id="A0AAV2PU05"/>
<dbReference type="GO" id="GO:0005829">
    <property type="term" value="C:cytosol"/>
    <property type="evidence" value="ECO:0007669"/>
    <property type="project" value="TreeGrafter"/>
</dbReference>
<dbReference type="EMBL" id="CAXKWB010001100">
    <property type="protein sequence ID" value="CAL4063305.1"/>
    <property type="molecule type" value="Genomic_DNA"/>
</dbReference>
<proteinExistence type="predicted"/>
<reference evidence="2 3" key="1">
    <citation type="submission" date="2024-05" db="EMBL/GenBank/DDBJ databases">
        <authorList>
            <person name="Wallberg A."/>
        </authorList>
    </citation>
    <scope>NUCLEOTIDE SEQUENCE [LARGE SCALE GENOMIC DNA]</scope>
</reference>
<evidence type="ECO:0000259" key="1">
    <source>
        <dbReference type="Pfam" id="PF03358"/>
    </source>
</evidence>
<sequence length="202" mass="22189">MSGLKIVVFLGSTREGRQGEQVAKTITEMLKAKGHEVEIFDPLTLGGDGHVHQPLQFYKDLTKAPEWQRNANQKVVDAQGYVVVTCEYNCQLPPGLTSTMDQFPPASYRHKPCSIISYSMGPFGGVRAAALARPFLSEFGMITTPTSCTIPQIQDKFSEGKCTEDRVTKNMDKVVAELTWYGTAIAEKTKADGVPTPAPELY</sequence>
<comment type="caution">
    <text evidence="2">The sequence shown here is derived from an EMBL/GenBank/DDBJ whole genome shotgun (WGS) entry which is preliminary data.</text>
</comment>
<organism evidence="2 3">
    <name type="scientific">Meganyctiphanes norvegica</name>
    <name type="common">Northern krill</name>
    <name type="synonym">Thysanopoda norvegica</name>
    <dbReference type="NCBI Taxonomy" id="48144"/>
    <lineage>
        <taxon>Eukaryota</taxon>
        <taxon>Metazoa</taxon>
        <taxon>Ecdysozoa</taxon>
        <taxon>Arthropoda</taxon>
        <taxon>Crustacea</taxon>
        <taxon>Multicrustacea</taxon>
        <taxon>Malacostraca</taxon>
        <taxon>Eumalacostraca</taxon>
        <taxon>Eucarida</taxon>
        <taxon>Euphausiacea</taxon>
        <taxon>Euphausiidae</taxon>
        <taxon>Meganyctiphanes</taxon>
    </lineage>
</organism>
<protein>
    <recommendedName>
        <fullName evidence="1">NADPH-dependent FMN reductase-like domain-containing protein</fullName>
    </recommendedName>
</protein>
<keyword evidence="3" id="KW-1185">Reference proteome</keyword>
<gene>
    <name evidence="2" type="ORF">MNOR_LOCUS3268</name>
</gene>
<dbReference type="PANTHER" id="PTHR30543">
    <property type="entry name" value="CHROMATE REDUCTASE"/>
    <property type="match status" value="1"/>
</dbReference>
<dbReference type="GO" id="GO:0010181">
    <property type="term" value="F:FMN binding"/>
    <property type="evidence" value="ECO:0007669"/>
    <property type="project" value="TreeGrafter"/>
</dbReference>
<dbReference type="Pfam" id="PF03358">
    <property type="entry name" value="FMN_red"/>
    <property type="match status" value="1"/>
</dbReference>
<dbReference type="InterPro" id="IPR005025">
    <property type="entry name" value="FMN_Rdtase-like_dom"/>
</dbReference>
<dbReference type="InterPro" id="IPR050712">
    <property type="entry name" value="NAD(P)H-dep_reductase"/>
</dbReference>